<dbReference type="GO" id="GO:0005634">
    <property type="term" value="C:nucleus"/>
    <property type="evidence" value="ECO:0007669"/>
    <property type="project" value="TreeGrafter"/>
</dbReference>
<reference evidence="11" key="1">
    <citation type="submission" date="2021-01" db="EMBL/GenBank/DDBJ databases">
        <authorList>
            <person name="Li R."/>
            <person name="Bekaert M."/>
        </authorList>
    </citation>
    <scope>NUCLEOTIDE SEQUENCE</scope>
    <source>
        <strain evidence="11">Farmed</strain>
    </source>
</reference>
<dbReference type="EC" id="2.3.2.27" evidence="2"/>
<evidence type="ECO:0000256" key="6">
    <source>
        <dbReference type="ARBA" id="ARBA00022786"/>
    </source>
</evidence>
<keyword evidence="7" id="KW-0862">Zinc</keyword>
<evidence type="ECO:0000256" key="4">
    <source>
        <dbReference type="ARBA" id="ARBA00022723"/>
    </source>
</evidence>
<dbReference type="OrthoDB" id="21204at2759"/>
<keyword evidence="6" id="KW-0833">Ubl conjugation pathway</keyword>
<dbReference type="GO" id="GO:0016567">
    <property type="term" value="P:protein ubiquitination"/>
    <property type="evidence" value="ECO:0007669"/>
    <property type="project" value="UniProtKB-ARBA"/>
</dbReference>
<sequence>MASYFDDHGVNELSENLTSDELPLVMARILLRFGFADDIWLTTMGSDGLGPYPTAKKVIEELPTQIITKEEAEKKNTCSVCLGHLEEDNEVKTLLCKHQFHTKCILPWLEKVNTCPVCREEFATDDPAYEEFRKYKARKKQRDFELDNLHNSMFG</sequence>
<evidence type="ECO:0000256" key="9">
    <source>
        <dbReference type="PROSITE-ProRule" id="PRU00175"/>
    </source>
</evidence>
<comment type="similarity">
    <text evidence="8">Belongs to the RNF181 family.</text>
</comment>
<evidence type="ECO:0000256" key="1">
    <source>
        <dbReference type="ARBA" id="ARBA00000900"/>
    </source>
</evidence>
<dbReference type="PROSITE" id="PS50089">
    <property type="entry name" value="ZF_RING_2"/>
    <property type="match status" value="1"/>
</dbReference>
<dbReference type="GO" id="GO:0008270">
    <property type="term" value="F:zinc ion binding"/>
    <property type="evidence" value="ECO:0007669"/>
    <property type="project" value="UniProtKB-KW"/>
</dbReference>
<dbReference type="GO" id="GO:0061630">
    <property type="term" value="F:ubiquitin protein ligase activity"/>
    <property type="evidence" value="ECO:0007669"/>
    <property type="project" value="UniProtKB-EC"/>
</dbReference>
<keyword evidence="5 9" id="KW-0863">Zinc-finger</keyword>
<dbReference type="InterPro" id="IPR051834">
    <property type="entry name" value="RING_finger_E3_ligase"/>
</dbReference>
<accession>A0A812EAB9</accession>
<evidence type="ECO:0000313" key="11">
    <source>
        <dbReference type="EMBL" id="CAE1321268.1"/>
    </source>
</evidence>
<evidence type="ECO:0000256" key="2">
    <source>
        <dbReference type="ARBA" id="ARBA00012483"/>
    </source>
</evidence>
<dbReference type="InterPro" id="IPR013083">
    <property type="entry name" value="Znf_RING/FYVE/PHD"/>
</dbReference>
<dbReference type="GO" id="GO:0006511">
    <property type="term" value="P:ubiquitin-dependent protein catabolic process"/>
    <property type="evidence" value="ECO:0007669"/>
    <property type="project" value="TreeGrafter"/>
</dbReference>
<dbReference type="SMART" id="SM00184">
    <property type="entry name" value="RING"/>
    <property type="match status" value="1"/>
</dbReference>
<evidence type="ECO:0000313" key="12">
    <source>
        <dbReference type="Proteomes" id="UP000597762"/>
    </source>
</evidence>
<feature type="domain" description="RING-type" evidence="10">
    <location>
        <begin position="78"/>
        <end position="119"/>
    </location>
</feature>
<dbReference type="InterPro" id="IPR001841">
    <property type="entry name" value="Znf_RING"/>
</dbReference>
<dbReference type="SUPFAM" id="SSF57850">
    <property type="entry name" value="RING/U-box"/>
    <property type="match status" value="1"/>
</dbReference>
<name>A0A812EAB9_ACAPH</name>
<dbReference type="AlphaFoldDB" id="A0A812EAB9"/>
<dbReference type="EMBL" id="CAHIKZ030005224">
    <property type="protein sequence ID" value="CAE1321268.1"/>
    <property type="molecule type" value="Genomic_DNA"/>
</dbReference>
<dbReference type="Pfam" id="PF13639">
    <property type="entry name" value="zf-RING_2"/>
    <property type="match status" value="1"/>
</dbReference>
<protein>
    <recommendedName>
        <fullName evidence="2">RING-type E3 ubiquitin transferase</fullName>
        <ecNumber evidence="2">2.3.2.27</ecNumber>
    </recommendedName>
</protein>
<comment type="caution">
    <text evidence="11">The sequence shown here is derived from an EMBL/GenBank/DDBJ whole genome shotgun (WGS) entry which is preliminary data.</text>
</comment>
<evidence type="ECO:0000256" key="8">
    <source>
        <dbReference type="ARBA" id="ARBA00038197"/>
    </source>
</evidence>
<dbReference type="FunFam" id="3.30.40.10:FF:000127">
    <property type="entry name" value="E3 ubiquitin-protein ligase RNF181"/>
    <property type="match status" value="1"/>
</dbReference>
<evidence type="ECO:0000256" key="5">
    <source>
        <dbReference type="ARBA" id="ARBA00022771"/>
    </source>
</evidence>
<dbReference type="PANTHER" id="PTHR45931">
    <property type="entry name" value="SI:CH211-59O9.10"/>
    <property type="match status" value="1"/>
</dbReference>
<keyword evidence="12" id="KW-1185">Reference proteome</keyword>
<organism evidence="11 12">
    <name type="scientific">Acanthosepion pharaonis</name>
    <name type="common">Pharaoh cuttlefish</name>
    <name type="synonym">Sepia pharaonis</name>
    <dbReference type="NCBI Taxonomy" id="158019"/>
    <lineage>
        <taxon>Eukaryota</taxon>
        <taxon>Metazoa</taxon>
        <taxon>Spiralia</taxon>
        <taxon>Lophotrochozoa</taxon>
        <taxon>Mollusca</taxon>
        <taxon>Cephalopoda</taxon>
        <taxon>Coleoidea</taxon>
        <taxon>Decapodiformes</taxon>
        <taxon>Sepiida</taxon>
        <taxon>Sepiina</taxon>
        <taxon>Sepiidae</taxon>
        <taxon>Acanthosepion</taxon>
    </lineage>
</organism>
<evidence type="ECO:0000256" key="7">
    <source>
        <dbReference type="ARBA" id="ARBA00022833"/>
    </source>
</evidence>
<keyword evidence="11" id="KW-0012">Acyltransferase</keyword>
<gene>
    <name evidence="11" type="ORF">SPHA_71384</name>
</gene>
<dbReference type="PANTHER" id="PTHR45931:SF3">
    <property type="entry name" value="RING ZINC FINGER-CONTAINING PROTEIN"/>
    <property type="match status" value="1"/>
</dbReference>
<dbReference type="Proteomes" id="UP000597762">
    <property type="component" value="Unassembled WGS sequence"/>
</dbReference>
<comment type="catalytic activity">
    <reaction evidence="1">
        <text>S-ubiquitinyl-[E2 ubiquitin-conjugating enzyme]-L-cysteine + [acceptor protein]-L-lysine = [E2 ubiquitin-conjugating enzyme]-L-cysteine + N(6)-ubiquitinyl-[acceptor protein]-L-lysine.</text>
        <dbReference type="EC" id="2.3.2.27"/>
    </reaction>
</comment>
<proteinExistence type="inferred from homology"/>
<evidence type="ECO:0000259" key="10">
    <source>
        <dbReference type="PROSITE" id="PS50089"/>
    </source>
</evidence>
<evidence type="ECO:0000256" key="3">
    <source>
        <dbReference type="ARBA" id="ARBA00022679"/>
    </source>
</evidence>
<keyword evidence="3 11" id="KW-0808">Transferase</keyword>
<keyword evidence="4" id="KW-0479">Metal-binding</keyword>
<dbReference type="Gene3D" id="3.30.40.10">
    <property type="entry name" value="Zinc/RING finger domain, C3HC4 (zinc finger)"/>
    <property type="match status" value="1"/>
</dbReference>